<evidence type="ECO:0000256" key="1">
    <source>
        <dbReference type="SAM" id="Phobius"/>
    </source>
</evidence>
<protein>
    <recommendedName>
        <fullName evidence="4">Transmembrane protein</fullName>
    </recommendedName>
</protein>
<keyword evidence="3" id="KW-1185">Reference proteome</keyword>
<feature type="transmembrane region" description="Helical" evidence="1">
    <location>
        <begin position="12"/>
        <end position="33"/>
    </location>
</feature>
<keyword evidence="1" id="KW-0812">Transmembrane</keyword>
<dbReference type="AlphaFoldDB" id="A0A0S1AY70"/>
<feature type="transmembrane region" description="Helical" evidence="1">
    <location>
        <begin position="45"/>
        <end position="66"/>
    </location>
</feature>
<dbReference type="Proteomes" id="UP000061010">
    <property type="component" value="Chromosome"/>
</dbReference>
<dbReference type="OrthoDB" id="6053745at2"/>
<sequence>MKTVQEIVDSRLVLRSLCAALALMGMAAMAYRVHQVAIGDIPFDYWLPVSLLGALYAACLFGHVALKGRLPSFMARAGGSAGD</sequence>
<proteinExistence type="predicted"/>
<keyword evidence="1" id="KW-1133">Transmembrane helix</keyword>
<gene>
    <name evidence="2" type="ORF">AOT14_12720</name>
</gene>
<evidence type="ECO:0000313" key="2">
    <source>
        <dbReference type="EMBL" id="ALJ27675.1"/>
    </source>
</evidence>
<keyword evidence="1" id="KW-0472">Membrane</keyword>
<evidence type="ECO:0008006" key="4">
    <source>
        <dbReference type="Google" id="ProtNLM"/>
    </source>
</evidence>
<reference evidence="2 3" key="1">
    <citation type="journal article" date="2015" name="Genome Announc.">
        <title>Complete Genome Sequencing of Stenotrophomonas acidaminiphila ZAC14D2_NAIMI4_2, a Multidrug-Resistant Strain Isolated from Sediments of a Polluted River in Mexico, Uncovers New Antibiotic Resistance Genes and a Novel Class-II Lasso Peptide Biosynthesis Gene Cluster.</title>
        <authorList>
            <person name="Vinuesa P."/>
            <person name="Ochoa-Sanchez L.E."/>
        </authorList>
    </citation>
    <scope>NUCLEOTIDE SEQUENCE [LARGE SCALE GENOMIC DNA]</scope>
    <source>
        <strain evidence="2 3">ZAC14D2_NAIMI4_2</strain>
    </source>
</reference>
<organism evidence="2 3">
    <name type="scientific">Stenotrophomonas acidaminiphila</name>
    <dbReference type="NCBI Taxonomy" id="128780"/>
    <lineage>
        <taxon>Bacteria</taxon>
        <taxon>Pseudomonadati</taxon>
        <taxon>Pseudomonadota</taxon>
        <taxon>Gammaproteobacteria</taxon>
        <taxon>Lysobacterales</taxon>
        <taxon>Lysobacteraceae</taxon>
        <taxon>Stenotrophomonas</taxon>
    </lineage>
</organism>
<name>A0A0S1AY70_9GAMM</name>
<dbReference type="EMBL" id="CP012900">
    <property type="protein sequence ID" value="ALJ27675.1"/>
    <property type="molecule type" value="Genomic_DNA"/>
</dbReference>
<accession>A0A0S1AY70</accession>
<evidence type="ECO:0000313" key="3">
    <source>
        <dbReference type="Proteomes" id="UP000061010"/>
    </source>
</evidence>
<dbReference type="PATRIC" id="fig|128780.6.peg.1279"/>
<dbReference type="KEGG" id="sacz:AOT14_12720"/>